<dbReference type="SUPFAM" id="SSF56281">
    <property type="entry name" value="Metallo-hydrolase/oxidoreductase"/>
    <property type="match status" value="1"/>
</dbReference>
<dbReference type="InterPro" id="IPR045761">
    <property type="entry name" value="ODP_dom"/>
</dbReference>
<name>K4KWF3_SIMAS</name>
<organism evidence="2 3">
    <name type="scientific">Simiduia agarivorans (strain DSM 21679 / JCM 13881 / BCRC 17597 / SA1)</name>
    <dbReference type="NCBI Taxonomy" id="1117647"/>
    <lineage>
        <taxon>Bacteria</taxon>
        <taxon>Pseudomonadati</taxon>
        <taxon>Pseudomonadota</taxon>
        <taxon>Gammaproteobacteria</taxon>
        <taxon>Cellvibrionales</taxon>
        <taxon>Cellvibrionaceae</taxon>
        <taxon>Simiduia</taxon>
    </lineage>
</organism>
<dbReference type="SMART" id="SM00849">
    <property type="entry name" value="Lactamase_B"/>
    <property type="match status" value="1"/>
</dbReference>
<sequence>MAITLFQQGEHKCLSFTDLVTGDGVQANQFLIVDGAEAALLDPGGDLTYTPLSIEIGKHIKANQLTYVFASHQDPDIIASLPRWLMHTQCKVVTSKLWSRFLPHLASGFVTGKMATSVGGRIVAIPDEGMDIALGQSVIKAVPAHFLHSAGNFHFYDQKARILFSGDMGASMVDSPPVQGVQDFNAHIPLMRGFHQRYMANNRACQLWVERVSRLDIHMLVPQHGSAFVGKAQVQQFLDWIYDLPCGTDLMG</sequence>
<dbReference type="OrthoDB" id="9768433at2"/>
<dbReference type="KEGG" id="saga:M5M_05185"/>
<dbReference type="PANTHER" id="PTHR43041">
    <property type="entry name" value="HYDROLASE, METALLO-BETA-LACTAMASE SUPERFAMILY"/>
    <property type="match status" value="1"/>
</dbReference>
<keyword evidence="3" id="KW-1185">Reference proteome</keyword>
<feature type="domain" description="Metallo-beta-lactamase" evidence="1">
    <location>
        <begin position="26"/>
        <end position="224"/>
    </location>
</feature>
<evidence type="ECO:0000259" key="1">
    <source>
        <dbReference type="SMART" id="SM00849"/>
    </source>
</evidence>
<reference evidence="2 3" key="1">
    <citation type="journal article" date="2013" name="Genome Announc.">
        <title>Complete genome sequence of Simiduia agarivorans SA1(T), a marine bacterium able to degrade a variety of polysaccharides.</title>
        <authorList>
            <person name="Lin S.Y."/>
            <person name="Shieh W.Y."/>
            <person name="Chen J.S."/>
            <person name="Tang S.L."/>
        </authorList>
    </citation>
    <scope>NUCLEOTIDE SEQUENCE [LARGE SCALE GENOMIC DNA]</scope>
    <source>
        <strain evidence="3">DSM 21679 / JCM 13881 / BCRC 17597 / SA1</strain>
    </source>
</reference>
<dbReference type="InterPro" id="IPR036866">
    <property type="entry name" value="RibonucZ/Hydroxyglut_hydro"/>
</dbReference>
<dbReference type="Pfam" id="PF19583">
    <property type="entry name" value="ODP"/>
    <property type="match status" value="1"/>
</dbReference>
<dbReference type="eggNOG" id="COG0426">
    <property type="taxonomic scope" value="Bacteria"/>
</dbReference>
<accession>K4KWF3</accession>
<dbReference type="EMBL" id="CP003746">
    <property type="protein sequence ID" value="AFU98242.1"/>
    <property type="molecule type" value="Genomic_DNA"/>
</dbReference>
<dbReference type="InterPro" id="IPR001279">
    <property type="entry name" value="Metallo-B-lactamas"/>
</dbReference>
<dbReference type="STRING" id="1117647.M5M_05185"/>
<dbReference type="HOGENOM" id="CLU_066633_0_0_6"/>
<gene>
    <name evidence="2" type="ordered locus">M5M_05185</name>
</gene>
<dbReference type="Proteomes" id="UP000000466">
    <property type="component" value="Chromosome"/>
</dbReference>
<proteinExistence type="predicted"/>
<protein>
    <submittedName>
        <fullName evidence="2">Metallo-beta-lactamase superfamily domain-containing protein</fullName>
    </submittedName>
</protein>
<dbReference type="CDD" id="cd07709">
    <property type="entry name" value="flavodiiron_proteins_MBL-fold"/>
    <property type="match status" value="1"/>
</dbReference>
<dbReference type="RefSeq" id="WP_015046415.1">
    <property type="nucleotide sequence ID" value="NC_018868.3"/>
</dbReference>
<evidence type="ECO:0000313" key="2">
    <source>
        <dbReference type="EMBL" id="AFU98242.1"/>
    </source>
</evidence>
<dbReference type="AlphaFoldDB" id="K4KWF3"/>
<dbReference type="PANTHER" id="PTHR43041:SF1">
    <property type="entry name" value="METALLO-BETA-LACTAMASE DOMAIN-CONTAINING PROTEIN"/>
    <property type="match status" value="1"/>
</dbReference>
<dbReference type="Gene3D" id="3.60.15.10">
    <property type="entry name" value="Ribonuclease Z/Hydroxyacylglutathione hydrolase-like"/>
    <property type="match status" value="1"/>
</dbReference>
<evidence type="ECO:0000313" key="3">
    <source>
        <dbReference type="Proteomes" id="UP000000466"/>
    </source>
</evidence>